<evidence type="ECO:0000259" key="1">
    <source>
        <dbReference type="Pfam" id="PF00206"/>
    </source>
</evidence>
<dbReference type="GO" id="GO:0004056">
    <property type="term" value="F:argininosuccinate lyase activity"/>
    <property type="evidence" value="ECO:0007669"/>
    <property type="project" value="UniProtKB-EC"/>
</dbReference>
<dbReference type="EMBL" id="CADCWF010000025">
    <property type="protein sequence ID" value="CAA9538250.1"/>
    <property type="molecule type" value="Genomic_DNA"/>
</dbReference>
<dbReference type="SUPFAM" id="SSF48557">
    <property type="entry name" value="L-aspartase-like"/>
    <property type="match status" value="1"/>
</dbReference>
<keyword evidence="2" id="KW-0456">Lyase</keyword>
<dbReference type="GO" id="GO:0005829">
    <property type="term" value="C:cytosol"/>
    <property type="evidence" value="ECO:0007669"/>
    <property type="project" value="TreeGrafter"/>
</dbReference>
<reference evidence="2" key="1">
    <citation type="submission" date="2020-02" db="EMBL/GenBank/DDBJ databases">
        <authorList>
            <person name="Meier V. D."/>
        </authorList>
    </citation>
    <scope>NUCLEOTIDE SEQUENCE</scope>
    <source>
        <strain evidence="2">AVDCRST_MAG59</strain>
    </source>
</reference>
<dbReference type="PRINTS" id="PR00145">
    <property type="entry name" value="ARGSUCLYASE"/>
</dbReference>
<dbReference type="InterPro" id="IPR008948">
    <property type="entry name" value="L-Aspartase-like"/>
</dbReference>
<dbReference type="GO" id="GO:0042450">
    <property type="term" value="P:L-arginine biosynthetic process via ornithine"/>
    <property type="evidence" value="ECO:0007669"/>
    <property type="project" value="InterPro"/>
</dbReference>
<dbReference type="AlphaFoldDB" id="A0A6J4U3A7"/>
<accession>A0A6J4U3A7</accession>
<dbReference type="Gene3D" id="1.20.200.10">
    <property type="entry name" value="Fumarase/aspartase (Central domain)"/>
    <property type="match status" value="1"/>
</dbReference>
<organism evidence="2">
    <name type="scientific">uncultured Thermomicrobiales bacterium</name>
    <dbReference type="NCBI Taxonomy" id="1645740"/>
    <lineage>
        <taxon>Bacteria</taxon>
        <taxon>Pseudomonadati</taxon>
        <taxon>Thermomicrobiota</taxon>
        <taxon>Thermomicrobia</taxon>
        <taxon>Thermomicrobiales</taxon>
        <taxon>environmental samples</taxon>
    </lineage>
</organism>
<feature type="domain" description="Fumarate lyase N-terminal" evidence="1">
    <location>
        <begin position="81"/>
        <end position="196"/>
    </location>
</feature>
<proteinExistence type="predicted"/>
<protein>
    <submittedName>
        <fullName evidence="2">Argininosuccinate lyase</fullName>
        <ecNumber evidence="2">4.3.2.1</ecNumber>
    </submittedName>
</protein>
<dbReference type="PANTHER" id="PTHR43814">
    <property type="entry name" value="ARGININOSUCCINATE LYASE"/>
    <property type="match status" value="1"/>
</dbReference>
<dbReference type="InterPro" id="IPR022761">
    <property type="entry name" value="Fumarate_lyase_N"/>
</dbReference>
<gene>
    <name evidence="2" type="ORF">AVDCRST_MAG59-550</name>
</gene>
<dbReference type="InterPro" id="IPR009049">
    <property type="entry name" value="Argininosuccinate_lyase"/>
</dbReference>
<dbReference type="Pfam" id="PF00206">
    <property type="entry name" value="Lyase_1"/>
    <property type="match status" value="1"/>
</dbReference>
<sequence>MSDSGPDRRLWEAIGEVVTAHAVMLRDVSSLDEAAAIAVLTALDGVRRGAAPVGGPTSLVVGFDERLDALTSTRAPGAGRLGRGRADTAAAAARVVLRSALLDLLAATDTLRMALLELADAHIFTLLPAYGEGRPLQPTTLAHYLGGAIGPLGRAAARLRTGIAETNRSPLGAVALASTGVSIDREATARMLGFDGPVVSTF</sequence>
<feature type="non-terminal residue" evidence="2">
    <location>
        <position position="202"/>
    </location>
</feature>
<name>A0A6J4U3A7_9BACT</name>
<dbReference type="PANTHER" id="PTHR43814:SF1">
    <property type="entry name" value="ARGININOSUCCINATE LYASE"/>
    <property type="match status" value="1"/>
</dbReference>
<dbReference type="EC" id="4.3.2.1" evidence="2"/>
<evidence type="ECO:0000313" key="2">
    <source>
        <dbReference type="EMBL" id="CAA9538250.1"/>
    </source>
</evidence>